<sequence length="446" mass="47131">MSGGDRAALQSTLLRLCVLSATSLQAVHPSQVPQETVDNDAAKQDGAKLGEQIHHDLLALLQKASKDVTALSLAMRPPKGQVQDTDEPLAGLDDASVEAASRLLQSLASDIVPKLVFLANLAQKNQAVWSLTDAAANDESVKEAQALGAQVVYGEGAKGAKAVDASVGRYFASEITRAVSEVVELIAQLCQSFMDARTRTVLQRAQARREGAAASTPSVPLPSRAASLGLTKRLWNLCDGLAGQGTAAKHIARLPRSNKEAVAKVWKQSVLVMEDGLAELDQAMEATGDEEDDDDAAELGEQWSKPVALSDAERRAAKAVHTLLEHGLAVQKRVCQAVLGSAASAIDYDVVGQIISELSEAQDDLVSAVLYAGDDGLPEDLDAEEQEGTAEGDGHEDGVDEDDEDELRASAETYRTLCGQLAALPTPSVSMDEVDRAYDAALTTFL</sequence>
<gene>
    <name evidence="3" type="primary">BNA5_1</name>
    <name evidence="3" type="ORF">GLX27_000758</name>
</gene>
<dbReference type="EC" id="3.7.1.3" evidence="3"/>
<name>A0ABY8EMB2_MALFU</name>
<dbReference type="InterPro" id="IPR026907">
    <property type="entry name" value="GCIP-like"/>
</dbReference>
<accession>A0ABY8EMB2</accession>
<keyword evidence="3" id="KW-0378">Hydrolase</keyword>
<organism evidence="3 4">
    <name type="scientific">Malassezia furfur</name>
    <name type="common">Pityriasis versicolor infection agent</name>
    <name type="synonym">Pityrosporum furfur</name>
    <dbReference type="NCBI Taxonomy" id="55194"/>
    <lineage>
        <taxon>Eukaryota</taxon>
        <taxon>Fungi</taxon>
        <taxon>Dikarya</taxon>
        <taxon>Basidiomycota</taxon>
        <taxon>Ustilaginomycotina</taxon>
        <taxon>Malasseziomycetes</taxon>
        <taxon>Malasseziales</taxon>
        <taxon>Malasseziaceae</taxon>
        <taxon>Malassezia</taxon>
    </lineage>
</organism>
<evidence type="ECO:0000256" key="1">
    <source>
        <dbReference type="SAM" id="MobiDB-lite"/>
    </source>
</evidence>
<feature type="signal peptide" evidence="2">
    <location>
        <begin position="1"/>
        <end position="29"/>
    </location>
</feature>
<proteinExistence type="predicted"/>
<feature type="region of interest" description="Disordered" evidence="1">
    <location>
        <begin position="376"/>
        <end position="406"/>
    </location>
</feature>
<dbReference type="EMBL" id="CP046234">
    <property type="protein sequence ID" value="WFD46129.1"/>
    <property type="molecule type" value="Genomic_DNA"/>
</dbReference>
<evidence type="ECO:0000313" key="3">
    <source>
        <dbReference type="EMBL" id="WFD46129.1"/>
    </source>
</evidence>
<reference evidence="3 4" key="1">
    <citation type="journal article" date="2020" name="Elife">
        <title>Loss of centromere function drives karyotype evolution in closely related Malassezia species.</title>
        <authorList>
            <person name="Sankaranarayanan S.R."/>
            <person name="Ianiri G."/>
            <person name="Coelho M.A."/>
            <person name="Reza M.H."/>
            <person name="Thimmappa B.C."/>
            <person name="Ganguly P."/>
            <person name="Vadnala R.N."/>
            <person name="Sun S."/>
            <person name="Siddharthan R."/>
            <person name="Tellgren-Roth C."/>
            <person name="Dawson T.L."/>
            <person name="Heitman J."/>
            <person name="Sanyal K."/>
        </authorList>
    </citation>
    <scope>NUCLEOTIDE SEQUENCE [LARGE SCALE GENOMIC DNA]</scope>
    <source>
        <strain evidence="3">CBS14141</strain>
    </source>
</reference>
<keyword evidence="4" id="KW-1185">Reference proteome</keyword>
<dbReference type="Proteomes" id="UP000818624">
    <property type="component" value="Chromosome 1"/>
</dbReference>
<evidence type="ECO:0000256" key="2">
    <source>
        <dbReference type="SAM" id="SignalP"/>
    </source>
</evidence>
<keyword evidence="2" id="KW-0732">Signal</keyword>
<dbReference type="PANTHER" id="PTHR15492">
    <property type="entry name" value="CYCLIN D1-BINDING PROTEIN 1"/>
    <property type="match status" value="1"/>
</dbReference>
<evidence type="ECO:0000313" key="4">
    <source>
        <dbReference type="Proteomes" id="UP000818624"/>
    </source>
</evidence>
<feature type="chain" id="PRO_5046251415" evidence="2">
    <location>
        <begin position="30"/>
        <end position="446"/>
    </location>
</feature>
<dbReference type="Gene3D" id="1.20.1410.10">
    <property type="entry name" value="I/LWEQ domain"/>
    <property type="match status" value="1"/>
</dbReference>
<dbReference type="PANTHER" id="PTHR15492:SF1">
    <property type="entry name" value="CYCLIN-D1-BINDING PROTEIN 1"/>
    <property type="match status" value="1"/>
</dbReference>
<protein>
    <submittedName>
        <fullName evidence="3">Kynureninase</fullName>
        <ecNumber evidence="3">3.7.1.3</ecNumber>
    </submittedName>
</protein>
<dbReference type="GO" id="GO:0030429">
    <property type="term" value="F:kynureninase activity"/>
    <property type="evidence" value="ECO:0007669"/>
    <property type="project" value="UniProtKB-EC"/>
</dbReference>
<feature type="compositionally biased region" description="Acidic residues" evidence="1">
    <location>
        <begin position="376"/>
        <end position="390"/>
    </location>
</feature>